<feature type="compositionally biased region" description="Basic and acidic residues" evidence="1">
    <location>
        <begin position="220"/>
        <end position="231"/>
    </location>
</feature>
<keyword evidence="2" id="KW-0472">Membrane</keyword>
<reference evidence="3" key="1">
    <citation type="submission" date="2022-08" db="EMBL/GenBank/DDBJ databases">
        <title>A Global Phylogenomic Analysis of the Shiitake Genus Lentinula.</title>
        <authorList>
            <consortium name="DOE Joint Genome Institute"/>
            <person name="Sierra-Patev S."/>
            <person name="Min B."/>
            <person name="Naranjo-Ortiz M."/>
            <person name="Looney B."/>
            <person name="Konkel Z."/>
            <person name="Slot J.C."/>
            <person name="Sakamoto Y."/>
            <person name="Steenwyk J.L."/>
            <person name="Rokas A."/>
            <person name="Carro J."/>
            <person name="Camarero S."/>
            <person name="Ferreira P."/>
            <person name="Molpeceres G."/>
            <person name="Ruiz-Duenas F.J."/>
            <person name="Serrano A."/>
            <person name="Henrissat B."/>
            <person name="Drula E."/>
            <person name="Hughes K.W."/>
            <person name="Mata J.L."/>
            <person name="Ishikawa N.K."/>
            <person name="Vargas-Isla R."/>
            <person name="Ushijima S."/>
            <person name="Smith C.A."/>
            <person name="Ahrendt S."/>
            <person name="Andreopoulos W."/>
            <person name="He G."/>
            <person name="Labutti K."/>
            <person name="Lipzen A."/>
            <person name="Ng V."/>
            <person name="Riley R."/>
            <person name="Sandor L."/>
            <person name="Barry K."/>
            <person name="Martinez A.T."/>
            <person name="Xiao Y."/>
            <person name="Gibbons J.G."/>
            <person name="Terashima K."/>
            <person name="Grigoriev I.V."/>
            <person name="Hibbett D.S."/>
        </authorList>
    </citation>
    <scope>NUCLEOTIDE SEQUENCE</scope>
    <source>
        <strain evidence="3">JLM2183</strain>
    </source>
</reference>
<feature type="region of interest" description="Disordered" evidence="1">
    <location>
        <begin position="58"/>
        <end position="93"/>
    </location>
</feature>
<evidence type="ECO:0000256" key="1">
    <source>
        <dbReference type="SAM" id="MobiDB-lite"/>
    </source>
</evidence>
<evidence type="ECO:0000256" key="2">
    <source>
        <dbReference type="SAM" id="Phobius"/>
    </source>
</evidence>
<keyword evidence="2" id="KW-0812">Transmembrane</keyword>
<dbReference type="OrthoDB" id="2693038at2759"/>
<keyword evidence="4" id="KW-1185">Reference proteome</keyword>
<gene>
    <name evidence="3" type="ORF">J3R30DRAFT_3709793</name>
</gene>
<evidence type="ECO:0000313" key="3">
    <source>
        <dbReference type="EMBL" id="KAJ4472343.1"/>
    </source>
</evidence>
<proteinExistence type="predicted"/>
<dbReference type="Proteomes" id="UP001150266">
    <property type="component" value="Unassembled WGS sequence"/>
</dbReference>
<feature type="region of interest" description="Disordered" evidence="1">
    <location>
        <begin position="308"/>
        <end position="332"/>
    </location>
</feature>
<feature type="transmembrane region" description="Helical" evidence="2">
    <location>
        <begin position="173"/>
        <end position="194"/>
    </location>
</feature>
<name>A0A9W9DIM1_9AGAR</name>
<dbReference type="AlphaFoldDB" id="A0A9W9DIM1"/>
<keyword evidence="2" id="KW-1133">Transmembrane helix</keyword>
<feature type="compositionally biased region" description="Low complexity" evidence="1">
    <location>
        <begin position="232"/>
        <end position="241"/>
    </location>
</feature>
<protein>
    <submittedName>
        <fullName evidence="3">Uncharacterized protein</fullName>
    </submittedName>
</protein>
<comment type="caution">
    <text evidence="3">The sequence shown here is derived from an EMBL/GenBank/DDBJ whole genome shotgun (WGS) entry which is preliminary data.</text>
</comment>
<feature type="region of interest" description="Disordered" evidence="1">
    <location>
        <begin position="212"/>
        <end position="245"/>
    </location>
</feature>
<evidence type="ECO:0000313" key="4">
    <source>
        <dbReference type="Proteomes" id="UP001150266"/>
    </source>
</evidence>
<sequence length="332" mass="34061">MDEPDIYILRRQVLGILGGVGSIVSGVGSGINSAVSDVGSGVTSGLGDLTSAILPTTTASTTTSTSSSTSVTGTSIFSSSSSTTTTSTITSTSSTITSRSTLSSAVSLSSSTPSTSSFTLSPSSSPSIFTSTSDGVKETITAFVTPSASPSPSQTPTSSSSNGFLNNKPLEGFVFALCGIVVIVILFLVTTFALRRSRRKRMINEALSYEPTTTHGYVGDTDRDMSEKLRDSYSSAGSSSSRLGPPYSNGIVAASGYHGSSGLGQQVAHGYQREYPAHAPRLPNLAYDGYDMGRAQVMADYVPPAGISQPGLPPTNSRVPVPVMSPDSAAQV</sequence>
<dbReference type="EMBL" id="JAOTPV010000021">
    <property type="protein sequence ID" value="KAJ4472343.1"/>
    <property type="molecule type" value="Genomic_DNA"/>
</dbReference>
<organism evidence="3 4">
    <name type="scientific">Lentinula aciculospora</name>
    <dbReference type="NCBI Taxonomy" id="153920"/>
    <lineage>
        <taxon>Eukaryota</taxon>
        <taxon>Fungi</taxon>
        <taxon>Dikarya</taxon>
        <taxon>Basidiomycota</taxon>
        <taxon>Agaricomycotina</taxon>
        <taxon>Agaricomycetes</taxon>
        <taxon>Agaricomycetidae</taxon>
        <taxon>Agaricales</taxon>
        <taxon>Marasmiineae</taxon>
        <taxon>Omphalotaceae</taxon>
        <taxon>Lentinula</taxon>
    </lineage>
</organism>
<accession>A0A9W9DIM1</accession>